<accession>A0A820TIB9</accession>
<evidence type="ECO:0000313" key="2">
    <source>
        <dbReference type="Proteomes" id="UP000663848"/>
    </source>
</evidence>
<dbReference type="EMBL" id="CAJOBR010000124">
    <property type="protein sequence ID" value="CAF4468468.1"/>
    <property type="molecule type" value="Genomic_DNA"/>
</dbReference>
<sequence length="266" mass="30442">MFSKHGVFVPSGARCCHGHLYNKKLSYDSIQQISASQDDKPVLNAEGVQTILLNMRSVLMNIKTFDFDDYTIISDESYVDLTGLTKGSGDIRRFPARSGAFPACSGAFQFNPLISGGRKHRPELGYIKHMRDSRIRSVRAALAIFLVKMRLDLSNRVFTSLFHLKNKRSVSHTIHSARLTLRKNFTHHYTGLQHVDRQTVIDHHQTSIASELFITTPDQLCILMDDTYIYIQKSSNNEMQRRTYSLHKHRNLVKPMMITTSVSFFC</sequence>
<evidence type="ECO:0000313" key="1">
    <source>
        <dbReference type="EMBL" id="CAF4468468.1"/>
    </source>
</evidence>
<protein>
    <submittedName>
        <fullName evidence="1">Uncharacterized protein</fullName>
    </submittedName>
</protein>
<dbReference type="AlphaFoldDB" id="A0A820TIB9"/>
<name>A0A820TIB9_9BILA</name>
<comment type="caution">
    <text evidence="1">The sequence shown here is derived from an EMBL/GenBank/DDBJ whole genome shotgun (WGS) entry which is preliminary data.</text>
</comment>
<reference evidence="1" key="1">
    <citation type="submission" date="2021-02" db="EMBL/GenBank/DDBJ databases">
        <authorList>
            <person name="Nowell W R."/>
        </authorList>
    </citation>
    <scope>NUCLEOTIDE SEQUENCE</scope>
</reference>
<organism evidence="1 2">
    <name type="scientific">Rotaria socialis</name>
    <dbReference type="NCBI Taxonomy" id="392032"/>
    <lineage>
        <taxon>Eukaryota</taxon>
        <taxon>Metazoa</taxon>
        <taxon>Spiralia</taxon>
        <taxon>Gnathifera</taxon>
        <taxon>Rotifera</taxon>
        <taxon>Eurotatoria</taxon>
        <taxon>Bdelloidea</taxon>
        <taxon>Philodinida</taxon>
        <taxon>Philodinidae</taxon>
        <taxon>Rotaria</taxon>
    </lineage>
</organism>
<dbReference type="Proteomes" id="UP000663848">
    <property type="component" value="Unassembled WGS sequence"/>
</dbReference>
<gene>
    <name evidence="1" type="ORF">QYT958_LOCUS2024</name>
</gene>
<proteinExistence type="predicted"/>